<feature type="domain" description="Glycosyl hydrolases family 2 sugar binding" evidence="7">
    <location>
        <begin position="114"/>
        <end position="207"/>
    </location>
</feature>
<dbReference type="InterPro" id="IPR006103">
    <property type="entry name" value="Glyco_hydro_2_cat"/>
</dbReference>
<dbReference type="GO" id="GO:0004553">
    <property type="term" value="F:hydrolase activity, hydrolyzing O-glycosyl compounds"/>
    <property type="evidence" value="ECO:0007669"/>
    <property type="project" value="InterPro"/>
</dbReference>
<proteinExistence type="inferred from homology"/>
<name>A0A9D1D8Y2_9FIRM</name>
<dbReference type="InterPro" id="IPR008979">
    <property type="entry name" value="Galactose-bd-like_sf"/>
</dbReference>
<dbReference type="SUPFAM" id="SSF51445">
    <property type="entry name" value="(Trans)glycosidases"/>
    <property type="match status" value="1"/>
</dbReference>
<comment type="caution">
    <text evidence="8">The sequence shown here is derived from an EMBL/GenBank/DDBJ whole genome shotgun (WGS) entry which is preliminary data.</text>
</comment>
<dbReference type="PRINTS" id="PR00132">
    <property type="entry name" value="GLHYDRLASE2"/>
</dbReference>
<dbReference type="Gene3D" id="2.60.120.260">
    <property type="entry name" value="Galactose-binding domain-like"/>
    <property type="match status" value="1"/>
</dbReference>
<keyword evidence="2" id="KW-0378">Hydrolase</keyword>
<keyword evidence="3" id="KW-0326">Glycosidase</keyword>
<evidence type="ECO:0000256" key="4">
    <source>
        <dbReference type="SAM" id="SignalP"/>
    </source>
</evidence>
<dbReference type="SUPFAM" id="SSF49785">
    <property type="entry name" value="Galactose-binding domain-like"/>
    <property type="match status" value="1"/>
</dbReference>
<dbReference type="InterPro" id="IPR036156">
    <property type="entry name" value="Beta-gal/glucu_dom_sf"/>
</dbReference>
<reference evidence="8" key="2">
    <citation type="journal article" date="2021" name="PeerJ">
        <title>Extensive microbial diversity within the chicken gut microbiome revealed by metagenomics and culture.</title>
        <authorList>
            <person name="Gilroy R."/>
            <person name="Ravi A."/>
            <person name="Getino M."/>
            <person name="Pursley I."/>
            <person name="Horton D.L."/>
            <person name="Alikhan N.F."/>
            <person name="Baker D."/>
            <person name="Gharbi K."/>
            <person name="Hall N."/>
            <person name="Watson M."/>
            <person name="Adriaenssens E.M."/>
            <person name="Foster-Nyarko E."/>
            <person name="Jarju S."/>
            <person name="Secka A."/>
            <person name="Antonio M."/>
            <person name="Oren A."/>
            <person name="Chaudhuri R.R."/>
            <person name="La Ragione R."/>
            <person name="Hildebrand F."/>
            <person name="Pallen M.J."/>
        </authorList>
    </citation>
    <scope>NUCLEOTIDE SEQUENCE</scope>
    <source>
        <strain evidence="8">ChiHjej9B8-7071</strain>
    </source>
</reference>
<dbReference type="InterPro" id="IPR017853">
    <property type="entry name" value="GH"/>
</dbReference>
<dbReference type="Pfam" id="PF00703">
    <property type="entry name" value="Glyco_hydro_2"/>
    <property type="match status" value="1"/>
</dbReference>
<dbReference type="InterPro" id="IPR051913">
    <property type="entry name" value="GH2_Domain-Containing"/>
</dbReference>
<dbReference type="SUPFAM" id="SSF49303">
    <property type="entry name" value="beta-Galactosidase/glucuronidase domain"/>
    <property type="match status" value="1"/>
</dbReference>
<keyword evidence="4" id="KW-0732">Signal</keyword>
<dbReference type="GO" id="GO:0005975">
    <property type="term" value="P:carbohydrate metabolic process"/>
    <property type="evidence" value="ECO:0007669"/>
    <property type="project" value="InterPro"/>
</dbReference>
<dbReference type="Pfam" id="PF02836">
    <property type="entry name" value="Glyco_hydro_2_C"/>
    <property type="match status" value="1"/>
</dbReference>
<reference evidence="8" key="1">
    <citation type="submission" date="2020-10" db="EMBL/GenBank/DDBJ databases">
        <authorList>
            <person name="Gilroy R."/>
        </authorList>
    </citation>
    <scope>NUCLEOTIDE SEQUENCE</scope>
    <source>
        <strain evidence="8">ChiHjej9B8-7071</strain>
    </source>
</reference>
<comment type="similarity">
    <text evidence="1">Belongs to the glycosyl hydrolase 2 family.</text>
</comment>
<dbReference type="InterPro" id="IPR006104">
    <property type="entry name" value="Glyco_hydro_2_N"/>
</dbReference>
<accession>A0A9D1D8Y2</accession>
<evidence type="ECO:0000313" key="9">
    <source>
        <dbReference type="Proteomes" id="UP000824258"/>
    </source>
</evidence>
<gene>
    <name evidence="8" type="ORF">IAA70_08135</name>
</gene>
<dbReference type="Gene3D" id="2.60.40.10">
    <property type="entry name" value="Immunoglobulins"/>
    <property type="match status" value="1"/>
</dbReference>
<dbReference type="Proteomes" id="UP000824258">
    <property type="component" value="Unassembled WGS sequence"/>
</dbReference>
<feature type="non-terminal residue" evidence="8">
    <location>
        <position position="486"/>
    </location>
</feature>
<protein>
    <submittedName>
        <fullName evidence="8">Beta galactosidase jelly roll domain-containing protein</fullName>
    </submittedName>
</protein>
<evidence type="ECO:0000313" key="8">
    <source>
        <dbReference type="EMBL" id="HIR10359.1"/>
    </source>
</evidence>
<sequence>MRNANVLKGAKRLTAVLLALVMLLGLVPQAFAAGQARSTETQTSSPEETVYVNSYGGSTREVDFSDHWRFNLGSGSAAKEYNDSAWRDVDLPHDYSIEQEYSASNEAESGYLPGGTGWYRKTFTLSPDWKGKYITIDFGGVYMNATVYLNGEELGFHPYGYTAFSFELPQNLLDFNGENIIAVKVEHNIPSSRWYSGSGIYRTVHLTVTDPVHVAKDGVYVTTPNLKNDRTDGTMEIETVVENTSAVASEVTVRQTLYKQGATAAAVAGFNLETSKSIPAGERITVEQTGKIDNPDLWSPDSPNLYTLKTEVLVGDSVVDTCETEFGFRWTNFNSTNGFELNGEPTKLKGVCMHHDQGSLGSEAWYRAIERQVEILKEMGCNAIRVTHNPAAPELIEIANEKGMMLIDEAFDTWTNPKNGNVHDYSKWFDVAIGDDNAILGGEADMTWAEFDIKAMVNQDKNSPAVIMYSLGNEVLEGISGNANNY</sequence>
<feature type="domain" description="Glycoside hydrolase family 2 catalytic" evidence="6">
    <location>
        <begin position="339"/>
        <end position="478"/>
    </location>
</feature>
<evidence type="ECO:0000259" key="7">
    <source>
        <dbReference type="Pfam" id="PF02837"/>
    </source>
</evidence>
<dbReference type="Gene3D" id="3.20.20.80">
    <property type="entry name" value="Glycosidases"/>
    <property type="match status" value="1"/>
</dbReference>
<evidence type="ECO:0000256" key="3">
    <source>
        <dbReference type="ARBA" id="ARBA00023295"/>
    </source>
</evidence>
<dbReference type="InterPro" id="IPR006101">
    <property type="entry name" value="Glyco_hydro_2"/>
</dbReference>
<evidence type="ECO:0000256" key="2">
    <source>
        <dbReference type="ARBA" id="ARBA00022801"/>
    </source>
</evidence>
<feature type="chain" id="PRO_5038971779" evidence="4">
    <location>
        <begin position="33"/>
        <end position="486"/>
    </location>
</feature>
<evidence type="ECO:0000256" key="1">
    <source>
        <dbReference type="ARBA" id="ARBA00007401"/>
    </source>
</evidence>
<dbReference type="InterPro" id="IPR013783">
    <property type="entry name" value="Ig-like_fold"/>
</dbReference>
<dbReference type="EMBL" id="DVGD01000268">
    <property type="protein sequence ID" value="HIR10359.1"/>
    <property type="molecule type" value="Genomic_DNA"/>
</dbReference>
<evidence type="ECO:0000259" key="6">
    <source>
        <dbReference type="Pfam" id="PF02836"/>
    </source>
</evidence>
<organism evidence="8 9">
    <name type="scientific">Candidatus Avoscillospira stercoripullorum</name>
    <dbReference type="NCBI Taxonomy" id="2840709"/>
    <lineage>
        <taxon>Bacteria</taxon>
        <taxon>Bacillati</taxon>
        <taxon>Bacillota</taxon>
        <taxon>Clostridia</taxon>
        <taxon>Eubacteriales</taxon>
        <taxon>Oscillospiraceae</taxon>
        <taxon>Oscillospiraceae incertae sedis</taxon>
        <taxon>Candidatus Avoscillospira</taxon>
    </lineage>
</organism>
<feature type="domain" description="Glycoside hydrolase family 2 immunoglobulin-like beta-sandwich" evidence="5">
    <location>
        <begin position="220"/>
        <end position="329"/>
    </location>
</feature>
<dbReference type="PANTHER" id="PTHR42732:SF1">
    <property type="entry name" value="BETA-MANNOSIDASE"/>
    <property type="match status" value="1"/>
</dbReference>
<feature type="signal peptide" evidence="4">
    <location>
        <begin position="1"/>
        <end position="32"/>
    </location>
</feature>
<dbReference type="Pfam" id="PF02837">
    <property type="entry name" value="Glyco_hydro_2_N"/>
    <property type="match status" value="1"/>
</dbReference>
<dbReference type="InterPro" id="IPR006102">
    <property type="entry name" value="Ig-like_GH2"/>
</dbReference>
<dbReference type="AlphaFoldDB" id="A0A9D1D8Y2"/>
<evidence type="ECO:0000259" key="5">
    <source>
        <dbReference type="Pfam" id="PF00703"/>
    </source>
</evidence>
<dbReference type="PANTHER" id="PTHR42732">
    <property type="entry name" value="BETA-GALACTOSIDASE"/>
    <property type="match status" value="1"/>
</dbReference>